<organism evidence="2 3">
    <name type="scientific">Mobilicoccus caccae</name>
    <dbReference type="NCBI Taxonomy" id="1859295"/>
    <lineage>
        <taxon>Bacteria</taxon>
        <taxon>Bacillati</taxon>
        <taxon>Actinomycetota</taxon>
        <taxon>Actinomycetes</taxon>
        <taxon>Micrococcales</taxon>
        <taxon>Dermatophilaceae</taxon>
        <taxon>Mobilicoccus</taxon>
    </lineage>
</organism>
<dbReference type="RefSeq" id="WP_284305027.1">
    <property type="nucleotide sequence ID" value="NZ_BSUO01000001.1"/>
</dbReference>
<evidence type="ECO:0000313" key="2">
    <source>
        <dbReference type="EMBL" id="GMA41483.1"/>
    </source>
</evidence>
<name>A0ABQ6IU63_9MICO</name>
<evidence type="ECO:0008006" key="4">
    <source>
        <dbReference type="Google" id="ProtNLM"/>
    </source>
</evidence>
<feature type="region of interest" description="Disordered" evidence="1">
    <location>
        <begin position="169"/>
        <end position="209"/>
    </location>
</feature>
<comment type="caution">
    <text evidence="2">The sequence shown here is derived from an EMBL/GenBank/DDBJ whole genome shotgun (WGS) entry which is preliminary data.</text>
</comment>
<feature type="compositionally biased region" description="Gly residues" evidence="1">
    <location>
        <begin position="169"/>
        <end position="199"/>
    </location>
</feature>
<proteinExistence type="predicted"/>
<evidence type="ECO:0000256" key="1">
    <source>
        <dbReference type="SAM" id="MobiDB-lite"/>
    </source>
</evidence>
<keyword evidence="3" id="KW-1185">Reference proteome</keyword>
<accession>A0ABQ6IU63</accession>
<evidence type="ECO:0000313" key="3">
    <source>
        <dbReference type="Proteomes" id="UP001157126"/>
    </source>
</evidence>
<gene>
    <name evidence="2" type="ORF">GCM10025883_35280</name>
</gene>
<dbReference type="EMBL" id="BSUO01000001">
    <property type="protein sequence ID" value="GMA41483.1"/>
    <property type="molecule type" value="Genomic_DNA"/>
</dbReference>
<protein>
    <recommendedName>
        <fullName evidence="4">Type III secretion system (T3SS) SseB-like protein</fullName>
    </recommendedName>
</protein>
<dbReference type="Proteomes" id="UP001157126">
    <property type="component" value="Unassembled WGS sequence"/>
</dbReference>
<feature type="region of interest" description="Disordered" evidence="1">
    <location>
        <begin position="1"/>
        <end position="26"/>
    </location>
</feature>
<sequence>MTASTEATREVPAGVSDGTLTVSTAGPDLLDSRRATLGLHRALRQLVGACRAERRALPLIPVVTVREGVVEAHLSAPLGPAPRPWRTRGHLWSVETAELPRSEETLDAYPGLVPLGRAGDRAVLVDLAAAPGLIEIAGAVSEVHEVLARIASGLLRAPWSRRVHITAVGLGGGRRGGDPGGDPGGASGEGPGGEPGATPGGDPRVRSVSGLADVLSGGPLDLGGVRGRWGAPPRGAHEVVLMARPADDVERRLVRQASRSRGAPTVIAPGVGHGVWQWRVESGVVMW</sequence>
<reference evidence="3" key="1">
    <citation type="journal article" date="2019" name="Int. J. Syst. Evol. Microbiol.">
        <title>The Global Catalogue of Microorganisms (GCM) 10K type strain sequencing project: providing services to taxonomists for standard genome sequencing and annotation.</title>
        <authorList>
            <consortium name="The Broad Institute Genomics Platform"/>
            <consortium name="The Broad Institute Genome Sequencing Center for Infectious Disease"/>
            <person name="Wu L."/>
            <person name="Ma J."/>
        </authorList>
    </citation>
    <scope>NUCLEOTIDE SEQUENCE [LARGE SCALE GENOMIC DNA]</scope>
    <source>
        <strain evidence="3">NBRC 113072</strain>
    </source>
</reference>